<dbReference type="PANTHER" id="PTHR43081:SF1">
    <property type="entry name" value="ADENYLATE CYCLASE, TERMINAL-DIFFERENTIATION SPECIFIC"/>
    <property type="match status" value="1"/>
</dbReference>
<dbReference type="InterPro" id="IPR001054">
    <property type="entry name" value="A/G_cyclase"/>
</dbReference>
<organism evidence="3 4">
    <name type="scientific">Parasedimentitalea psychrophila</name>
    <dbReference type="NCBI Taxonomy" id="2997337"/>
    <lineage>
        <taxon>Bacteria</taxon>
        <taxon>Pseudomonadati</taxon>
        <taxon>Pseudomonadota</taxon>
        <taxon>Alphaproteobacteria</taxon>
        <taxon>Rhodobacterales</taxon>
        <taxon>Paracoccaceae</taxon>
        <taxon>Parasedimentitalea</taxon>
    </lineage>
</organism>
<evidence type="ECO:0000256" key="1">
    <source>
        <dbReference type="SAM" id="Phobius"/>
    </source>
</evidence>
<dbReference type="CDD" id="cd07302">
    <property type="entry name" value="CHD"/>
    <property type="match status" value="1"/>
</dbReference>
<dbReference type="SMART" id="SM00044">
    <property type="entry name" value="CYCc"/>
    <property type="match status" value="1"/>
</dbReference>
<keyword evidence="3" id="KW-0614">Plasmid</keyword>
<dbReference type="RefSeq" id="WP_270919698.1">
    <property type="nucleotide sequence ID" value="NZ_CP127249.1"/>
</dbReference>
<feature type="domain" description="Guanylate cyclase" evidence="2">
    <location>
        <begin position="277"/>
        <end position="408"/>
    </location>
</feature>
<evidence type="ECO:0000259" key="2">
    <source>
        <dbReference type="PROSITE" id="PS50125"/>
    </source>
</evidence>
<dbReference type="InterPro" id="IPR029787">
    <property type="entry name" value="Nucleotide_cyclase"/>
</dbReference>
<gene>
    <name evidence="3" type="ORF">QPJ95_23605</name>
</gene>
<dbReference type="AlphaFoldDB" id="A0A9Y2P5C4"/>
<dbReference type="KEGG" id="ppso:QPJ95_23605"/>
<reference evidence="3 4" key="1">
    <citation type="submission" date="2023-06" db="EMBL/GenBank/DDBJ databases">
        <title>Parasedimentitalea psychrophila sp. nov., a psychrophilic bacterium isolated from deep-sea sediment.</title>
        <authorList>
            <person name="Li A."/>
        </authorList>
    </citation>
    <scope>NUCLEOTIDE SEQUENCE [LARGE SCALE GENOMIC DNA]</scope>
    <source>
        <strain evidence="3 4">QS115</strain>
        <plasmid evidence="3 4">pQS-2</plasmid>
    </source>
</reference>
<name>A0A9Y2P5C4_9RHOB</name>
<protein>
    <submittedName>
        <fullName evidence="3">Adenylate/guanylate cyclase domain-containing protein</fullName>
        <ecNumber evidence="3">4.6.1.-</ecNumber>
    </submittedName>
</protein>
<feature type="transmembrane region" description="Helical" evidence="1">
    <location>
        <begin position="100"/>
        <end position="116"/>
    </location>
</feature>
<evidence type="ECO:0000313" key="3">
    <source>
        <dbReference type="EMBL" id="WIY27782.1"/>
    </source>
</evidence>
<feature type="transmembrane region" description="Helical" evidence="1">
    <location>
        <begin position="159"/>
        <end position="176"/>
    </location>
</feature>
<dbReference type="GO" id="GO:0035556">
    <property type="term" value="P:intracellular signal transduction"/>
    <property type="evidence" value="ECO:0007669"/>
    <property type="project" value="InterPro"/>
</dbReference>
<dbReference type="SUPFAM" id="SSF55073">
    <property type="entry name" value="Nucleotide cyclase"/>
    <property type="match status" value="1"/>
</dbReference>
<dbReference type="Pfam" id="PF00211">
    <property type="entry name" value="Guanylate_cyc"/>
    <property type="match status" value="1"/>
</dbReference>
<dbReference type="PROSITE" id="PS50125">
    <property type="entry name" value="GUANYLATE_CYCLASE_2"/>
    <property type="match status" value="1"/>
</dbReference>
<sequence length="462" mass="51981">MAETTTNASPNSYRPKRHVDLADVVADNAYVVANLASHKQRGLEWAIRARWIAMPLIGVMLIFINPSWDVLYYHGVLALLCLNGWLMGRLGKVGRSKAELFLIFVDLLIMTLGMVLPNPFAPQDFPIAIQYRFDNFIYFYVILAAGTLAYSWRTVIAIGTWTAGLWMTGVVLAWWLSPVDEPLRQQAADVFGDNAMLKRFMDPTDFMIHLRVQEVVVFVIVAVILGFSVRRFNALLMNNASLTRERTNLSRYFSPNVVEQLSQNDEPLKQVRRQDVAVLFIDIIGFTRLAAGLDALDVIELLRGFHGRMEREVFRHHGTLDKYLGDGLMATFGTPMAGTQDATDALACAQDMISSLEQWNLVRRRAGDPEIRVGIGVHFGEAVLGDIGANRLEYAVIGTAVNVAARLEVMTRELQSDIAISDRLRQQIQMENIEVALLDPFIQQPDQEIRGLDQPMSVWTSR</sequence>
<dbReference type="EC" id="4.6.1.-" evidence="3"/>
<dbReference type="EMBL" id="CP127249">
    <property type="protein sequence ID" value="WIY27782.1"/>
    <property type="molecule type" value="Genomic_DNA"/>
</dbReference>
<geneLocation type="plasmid" evidence="3 4">
    <name>pQS-2</name>
</geneLocation>
<feature type="transmembrane region" description="Helical" evidence="1">
    <location>
        <begin position="206"/>
        <end position="227"/>
    </location>
</feature>
<dbReference type="GO" id="GO:0004016">
    <property type="term" value="F:adenylate cyclase activity"/>
    <property type="evidence" value="ECO:0007669"/>
    <property type="project" value="UniProtKB-ARBA"/>
</dbReference>
<dbReference type="Gene3D" id="3.30.70.1230">
    <property type="entry name" value="Nucleotide cyclase"/>
    <property type="match status" value="1"/>
</dbReference>
<accession>A0A9Y2P5C4</accession>
<dbReference type="Proteomes" id="UP001238334">
    <property type="component" value="Plasmid pQS-2"/>
</dbReference>
<proteinExistence type="predicted"/>
<keyword evidence="1" id="KW-1133">Transmembrane helix</keyword>
<keyword evidence="4" id="KW-1185">Reference proteome</keyword>
<keyword evidence="1" id="KW-0812">Transmembrane</keyword>
<dbReference type="PANTHER" id="PTHR43081">
    <property type="entry name" value="ADENYLATE CYCLASE, TERMINAL-DIFFERENTIATION SPECIFIC-RELATED"/>
    <property type="match status" value="1"/>
</dbReference>
<feature type="transmembrane region" description="Helical" evidence="1">
    <location>
        <begin position="136"/>
        <end position="152"/>
    </location>
</feature>
<keyword evidence="1" id="KW-0472">Membrane</keyword>
<keyword evidence="3" id="KW-0456">Lyase</keyword>
<feature type="transmembrane region" description="Helical" evidence="1">
    <location>
        <begin position="70"/>
        <end position="88"/>
    </location>
</feature>
<dbReference type="GO" id="GO:0009190">
    <property type="term" value="P:cyclic nucleotide biosynthetic process"/>
    <property type="evidence" value="ECO:0007669"/>
    <property type="project" value="InterPro"/>
</dbReference>
<feature type="transmembrane region" description="Helical" evidence="1">
    <location>
        <begin position="45"/>
        <end position="64"/>
    </location>
</feature>
<evidence type="ECO:0000313" key="4">
    <source>
        <dbReference type="Proteomes" id="UP001238334"/>
    </source>
</evidence>
<dbReference type="InterPro" id="IPR050697">
    <property type="entry name" value="Adenylyl/Guanylyl_Cyclase_3/4"/>
</dbReference>